<comment type="similarity">
    <text evidence="1 8">Belongs to the SELO family.</text>
</comment>
<dbReference type="Proteomes" id="UP000183447">
    <property type="component" value="Unassembled WGS sequence"/>
</dbReference>
<feature type="binding site" evidence="8">
    <location>
        <position position="259"/>
    </location>
    <ligand>
        <name>Mg(2+)</name>
        <dbReference type="ChEBI" id="CHEBI:18420"/>
    </ligand>
</feature>
<dbReference type="Pfam" id="PF02696">
    <property type="entry name" value="SelO"/>
    <property type="match status" value="1"/>
</dbReference>
<dbReference type="GO" id="GO:0030145">
    <property type="term" value="F:manganese ion binding"/>
    <property type="evidence" value="ECO:0007669"/>
    <property type="project" value="UniProtKB-UniRule"/>
</dbReference>
<dbReference type="PANTHER" id="PTHR32057:SF14">
    <property type="entry name" value="PROTEIN ADENYLYLTRANSFERASE SELO, MITOCHONDRIAL"/>
    <property type="match status" value="1"/>
</dbReference>
<evidence type="ECO:0000256" key="7">
    <source>
        <dbReference type="ARBA" id="ARBA00022842"/>
    </source>
</evidence>
<feature type="binding site" evidence="8">
    <location>
        <position position="92"/>
    </location>
    <ligand>
        <name>ATP</name>
        <dbReference type="ChEBI" id="CHEBI:30616"/>
    </ligand>
</feature>
<accession>A0A1K2HYV0</accession>
<comment type="catalytic activity">
    <reaction evidence="8">
        <text>L-seryl-[protein] + ATP = 3-O-(5'-adenylyl)-L-seryl-[protein] + diphosphate</text>
        <dbReference type="Rhea" id="RHEA:58120"/>
        <dbReference type="Rhea" id="RHEA-COMP:9863"/>
        <dbReference type="Rhea" id="RHEA-COMP:15073"/>
        <dbReference type="ChEBI" id="CHEBI:29999"/>
        <dbReference type="ChEBI" id="CHEBI:30616"/>
        <dbReference type="ChEBI" id="CHEBI:33019"/>
        <dbReference type="ChEBI" id="CHEBI:142516"/>
        <dbReference type="EC" id="2.7.7.108"/>
    </reaction>
</comment>
<evidence type="ECO:0000313" key="9">
    <source>
        <dbReference type="EMBL" id="SFZ85152.1"/>
    </source>
</evidence>
<keyword evidence="7 8" id="KW-0460">Magnesium</keyword>
<feature type="binding site" evidence="8">
    <location>
        <position position="126"/>
    </location>
    <ligand>
        <name>ATP</name>
        <dbReference type="ChEBI" id="CHEBI:30616"/>
    </ligand>
</feature>
<keyword evidence="5 8" id="KW-0547">Nucleotide-binding</keyword>
<keyword evidence="3 8" id="KW-0548">Nucleotidyltransferase</keyword>
<dbReference type="HAMAP" id="MF_00692">
    <property type="entry name" value="SelO"/>
    <property type="match status" value="1"/>
</dbReference>
<reference evidence="9 10" key="1">
    <citation type="submission" date="2016-11" db="EMBL/GenBank/DDBJ databases">
        <authorList>
            <person name="Jaros S."/>
            <person name="Januszkiewicz K."/>
            <person name="Wedrychowicz H."/>
        </authorList>
    </citation>
    <scope>NUCLEOTIDE SEQUENCE [LARGE SCALE GENOMIC DNA]</scope>
    <source>
        <strain evidence="9 10">ATCC 23634</strain>
    </source>
</reference>
<dbReference type="RefSeq" id="WP_143145775.1">
    <property type="nucleotide sequence ID" value="NZ_FPKU01000002.1"/>
</dbReference>
<dbReference type="AlphaFoldDB" id="A0A1K2HYV0"/>
<sequence>MPPSPSFRPATTHAALGPDFYDPVQPARFPETILRHRNQRWAERVGLGTLDDGEWIAHFGRFAPLPGSFDTPLALRYHGHQFRSYNPDLGDGRGFLFAQLVDPEDGRLLDLATKGSGRTPWSRGADGRLTLKGGVREVLATTMLEALGVDTSKSFSLIETGEELERHDEPSPTRGAVLVRLSHSHIRIGTFQRLAYEGDTANLGRLLEHCVTHYRPDCRGADTAATAALFLERVAADVARTGARWLATGFVHGVLNTDNINITGESFDYGPWRFLPSHDPAFTAAYFDETGLYAFGRQPDTLAWNLTRLAECLLPLGDHAALEAALNSFWPGFQREMASAILDRLALVPTGPEEDAELLTALFTALFDTKIGYERFFFDWRGGADERALSGPAGAIYRSEAFAPLARLLRDREASPSANLDHPYFARPAPRTMLIDEMEALWAPIAARDDWSALEAALAEIEEMRQAYAGTAAAKSSTRPGSSA</sequence>
<evidence type="ECO:0000256" key="4">
    <source>
        <dbReference type="ARBA" id="ARBA00022723"/>
    </source>
</evidence>
<feature type="binding site" evidence="8">
    <location>
        <position position="114"/>
    </location>
    <ligand>
        <name>ATP</name>
        <dbReference type="ChEBI" id="CHEBI:30616"/>
    </ligand>
</feature>
<evidence type="ECO:0000256" key="5">
    <source>
        <dbReference type="ARBA" id="ARBA00022741"/>
    </source>
</evidence>
<comment type="cofactor">
    <cofactor evidence="8">
        <name>Mg(2+)</name>
        <dbReference type="ChEBI" id="CHEBI:18420"/>
    </cofactor>
    <cofactor evidence="8">
        <name>Mn(2+)</name>
        <dbReference type="ChEBI" id="CHEBI:29035"/>
    </cofactor>
</comment>
<dbReference type="EC" id="2.7.7.-" evidence="8"/>
<feature type="binding site" evidence="8">
    <location>
        <position position="268"/>
    </location>
    <ligand>
        <name>Mg(2+)</name>
        <dbReference type="ChEBI" id="CHEBI:18420"/>
    </ligand>
</feature>
<dbReference type="GO" id="GO:0005524">
    <property type="term" value="F:ATP binding"/>
    <property type="evidence" value="ECO:0007669"/>
    <property type="project" value="UniProtKB-UniRule"/>
</dbReference>
<evidence type="ECO:0000256" key="8">
    <source>
        <dbReference type="HAMAP-Rule" id="MF_00692"/>
    </source>
</evidence>
<feature type="binding site" evidence="8">
    <location>
        <position position="93"/>
    </location>
    <ligand>
        <name>ATP</name>
        <dbReference type="ChEBI" id="CHEBI:30616"/>
    </ligand>
</feature>
<feature type="binding site" evidence="8">
    <location>
        <position position="187"/>
    </location>
    <ligand>
        <name>ATP</name>
        <dbReference type="ChEBI" id="CHEBI:30616"/>
    </ligand>
</feature>
<feature type="active site" description="Proton acceptor" evidence="8">
    <location>
        <position position="258"/>
    </location>
</feature>
<dbReference type="GO" id="GO:0070733">
    <property type="term" value="F:AMPylase activity"/>
    <property type="evidence" value="ECO:0007669"/>
    <property type="project" value="UniProtKB-EC"/>
</dbReference>
<gene>
    <name evidence="8" type="primary">ydiU</name>
    <name evidence="8" type="synonym">selO</name>
    <name evidence="9" type="ORF">SAMN02983003_2415</name>
</gene>
<evidence type="ECO:0000256" key="1">
    <source>
        <dbReference type="ARBA" id="ARBA00009747"/>
    </source>
</evidence>
<keyword evidence="10" id="KW-1185">Reference proteome</keyword>
<keyword evidence="4 8" id="KW-0479">Metal-binding</keyword>
<dbReference type="STRING" id="665118.SAMN02983003_2415"/>
<dbReference type="PANTHER" id="PTHR32057">
    <property type="entry name" value="PROTEIN ADENYLYLTRANSFERASE SELO, MITOCHONDRIAL"/>
    <property type="match status" value="1"/>
</dbReference>
<comment type="catalytic activity">
    <reaction evidence="8">
        <text>L-threonyl-[protein] + ATP = 3-O-(5'-adenylyl)-L-threonyl-[protein] + diphosphate</text>
        <dbReference type="Rhea" id="RHEA:54292"/>
        <dbReference type="Rhea" id="RHEA-COMP:11060"/>
        <dbReference type="Rhea" id="RHEA-COMP:13847"/>
        <dbReference type="ChEBI" id="CHEBI:30013"/>
        <dbReference type="ChEBI" id="CHEBI:30616"/>
        <dbReference type="ChEBI" id="CHEBI:33019"/>
        <dbReference type="ChEBI" id="CHEBI:138113"/>
        <dbReference type="EC" id="2.7.7.108"/>
    </reaction>
</comment>
<comment type="catalytic activity">
    <reaction evidence="8">
        <text>L-tyrosyl-[protein] + UTP = O-(5'-uridylyl)-L-tyrosyl-[protein] + diphosphate</text>
        <dbReference type="Rhea" id="RHEA:83887"/>
        <dbReference type="Rhea" id="RHEA-COMP:10136"/>
        <dbReference type="Rhea" id="RHEA-COMP:20238"/>
        <dbReference type="ChEBI" id="CHEBI:33019"/>
        <dbReference type="ChEBI" id="CHEBI:46398"/>
        <dbReference type="ChEBI" id="CHEBI:46858"/>
        <dbReference type="ChEBI" id="CHEBI:90602"/>
    </reaction>
</comment>
<dbReference type="OrthoDB" id="9776281at2"/>
<protein>
    <recommendedName>
        <fullName evidence="8">Protein nucleotidyltransferase YdiU</fullName>
        <ecNumber evidence="8">2.7.7.-</ecNumber>
    </recommendedName>
    <alternativeName>
        <fullName evidence="8">Protein adenylyltransferase YdiU</fullName>
        <ecNumber evidence="8">2.7.7.108</ecNumber>
    </alternativeName>
    <alternativeName>
        <fullName evidence="8">Protein uridylyltransferase YdiU</fullName>
        <ecNumber evidence="8">2.7.7.-</ecNumber>
    </alternativeName>
</protein>
<evidence type="ECO:0000256" key="2">
    <source>
        <dbReference type="ARBA" id="ARBA00022679"/>
    </source>
</evidence>
<organism evidence="9 10">
    <name type="scientific">Devosia enhydra</name>
    <dbReference type="NCBI Taxonomy" id="665118"/>
    <lineage>
        <taxon>Bacteria</taxon>
        <taxon>Pseudomonadati</taxon>
        <taxon>Pseudomonadota</taxon>
        <taxon>Alphaproteobacteria</taxon>
        <taxon>Hyphomicrobiales</taxon>
        <taxon>Devosiaceae</taxon>
        <taxon>Devosia</taxon>
    </lineage>
</organism>
<comment type="catalytic activity">
    <reaction evidence="8">
        <text>L-tyrosyl-[protein] + ATP = O-(5'-adenylyl)-L-tyrosyl-[protein] + diphosphate</text>
        <dbReference type="Rhea" id="RHEA:54288"/>
        <dbReference type="Rhea" id="RHEA-COMP:10136"/>
        <dbReference type="Rhea" id="RHEA-COMP:13846"/>
        <dbReference type="ChEBI" id="CHEBI:30616"/>
        <dbReference type="ChEBI" id="CHEBI:33019"/>
        <dbReference type="ChEBI" id="CHEBI:46858"/>
        <dbReference type="ChEBI" id="CHEBI:83624"/>
        <dbReference type="EC" id="2.7.7.108"/>
    </reaction>
</comment>
<comment type="function">
    <text evidence="8">Nucleotidyltransferase involved in the post-translational modification of proteins. It can catalyze the addition of adenosine monophosphate (AMP) or uridine monophosphate (UMP) to a protein, resulting in modifications known as AMPylation and UMPylation.</text>
</comment>
<dbReference type="NCBIfam" id="NF000658">
    <property type="entry name" value="PRK00029.1"/>
    <property type="match status" value="1"/>
</dbReference>
<dbReference type="GO" id="GO:0000287">
    <property type="term" value="F:magnesium ion binding"/>
    <property type="evidence" value="ECO:0007669"/>
    <property type="project" value="UniProtKB-UniRule"/>
</dbReference>
<keyword evidence="2 8" id="KW-0808">Transferase</keyword>
<proteinExistence type="inferred from homology"/>
<comment type="catalytic activity">
    <reaction evidence="8">
        <text>L-histidyl-[protein] + UTP = N(tele)-(5'-uridylyl)-L-histidyl-[protein] + diphosphate</text>
        <dbReference type="Rhea" id="RHEA:83891"/>
        <dbReference type="Rhea" id="RHEA-COMP:9745"/>
        <dbReference type="Rhea" id="RHEA-COMP:20239"/>
        <dbReference type="ChEBI" id="CHEBI:29979"/>
        <dbReference type="ChEBI" id="CHEBI:33019"/>
        <dbReference type="ChEBI" id="CHEBI:46398"/>
        <dbReference type="ChEBI" id="CHEBI:233474"/>
    </reaction>
</comment>
<dbReference type="EMBL" id="FPKU01000002">
    <property type="protein sequence ID" value="SFZ85152.1"/>
    <property type="molecule type" value="Genomic_DNA"/>
</dbReference>
<feature type="binding site" evidence="8">
    <location>
        <position position="268"/>
    </location>
    <ligand>
        <name>ATP</name>
        <dbReference type="ChEBI" id="CHEBI:30616"/>
    </ligand>
</feature>
<feature type="binding site" evidence="8">
    <location>
        <position position="180"/>
    </location>
    <ligand>
        <name>ATP</name>
        <dbReference type="ChEBI" id="CHEBI:30616"/>
    </ligand>
</feature>
<dbReference type="EC" id="2.7.7.108" evidence="8"/>
<feature type="binding site" evidence="8">
    <location>
        <position position="127"/>
    </location>
    <ligand>
        <name>ATP</name>
        <dbReference type="ChEBI" id="CHEBI:30616"/>
    </ligand>
</feature>
<feature type="binding site" evidence="8">
    <location>
        <position position="90"/>
    </location>
    <ligand>
        <name>ATP</name>
        <dbReference type="ChEBI" id="CHEBI:30616"/>
    </ligand>
</feature>
<keyword evidence="6 8" id="KW-0067">ATP-binding</keyword>
<evidence type="ECO:0000256" key="3">
    <source>
        <dbReference type="ARBA" id="ARBA00022695"/>
    </source>
</evidence>
<keyword evidence="8" id="KW-0464">Manganese</keyword>
<comment type="catalytic activity">
    <reaction evidence="8">
        <text>L-seryl-[protein] + UTP = O-(5'-uridylyl)-L-seryl-[protein] + diphosphate</text>
        <dbReference type="Rhea" id="RHEA:64604"/>
        <dbReference type="Rhea" id="RHEA-COMP:9863"/>
        <dbReference type="Rhea" id="RHEA-COMP:16635"/>
        <dbReference type="ChEBI" id="CHEBI:29999"/>
        <dbReference type="ChEBI" id="CHEBI:33019"/>
        <dbReference type="ChEBI" id="CHEBI:46398"/>
        <dbReference type="ChEBI" id="CHEBI:156051"/>
    </reaction>
</comment>
<evidence type="ECO:0000256" key="6">
    <source>
        <dbReference type="ARBA" id="ARBA00022840"/>
    </source>
</evidence>
<evidence type="ECO:0000313" key="10">
    <source>
        <dbReference type="Proteomes" id="UP000183447"/>
    </source>
</evidence>
<dbReference type="InterPro" id="IPR003846">
    <property type="entry name" value="SelO"/>
</dbReference>
<name>A0A1K2HYV0_9HYPH</name>